<feature type="transmembrane region" description="Helical" evidence="1">
    <location>
        <begin position="7"/>
        <end position="26"/>
    </location>
</feature>
<dbReference type="AlphaFoldDB" id="A0A6A8AGG4"/>
<dbReference type="EMBL" id="WIXI01000051">
    <property type="protein sequence ID" value="MQY49914.1"/>
    <property type="molecule type" value="Genomic_DNA"/>
</dbReference>
<dbReference type="SUPFAM" id="SSF160631">
    <property type="entry name" value="SMI1/KNR4-like"/>
    <property type="match status" value="1"/>
</dbReference>
<keyword evidence="1" id="KW-1133">Transmembrane helix</keyword>
<dbReference type="InterPro" id="IPR018958">
    <property type="entry name" value="Knr4/Smi1-like_dom"/>
</dbReference>
<dbReference type="Gene3D" id="3.40.1580.10">
    <property type="entry name" value="SMI1/KNR4-like"/>
    <property type="match status" value="1"/>
</dbReference>
<keyword evidence="4" id="KW-1185">Reference proteome</keyword>
<dbReference type="InterPro" id="IPR037883">
    <property type="entry name" value="Knr4/Smi1-like_sf"/>
</dbReference>
<name>A0A6A8AGG4_9HYPH</name>
<dbReference type="RefSeq" id="WP_153360086.1">
    <property type="nucleotide sequence ID" value="NZ_WIXI01000051.1"/>
</dbReference>
<protein>
    <recommendedName>
        <fullName evidence="2">Knr4/Smi1-like domain-containing protein</fullName>
    </recommendedName>
</protein>
<dbReference type="SMART" id="SM00860">
    <property type="entry name" value="SMI1_KNR4"/>
    <property type="match status" value="2"/>
</dbReference>
<evidence type="ECO:0000313" key="3">
    <source>
        <dbReference type="EMBL" id="MQY49914.1"/>
    </source>
</evidence>
<dbReference type="Proteomes" id="UP000435138">
    <property type="component" value="Unassembled WGS sequence"/>
</dbReference>
<dbReference type="Pfam" id="PF09346">
    <property type="entry name" value="SMI1_KNR4"/>
    <property type="match status" value="1"/>
</dbReference>
<organism evidence="3 4">
    <name type="scientific">Endobacterium cereale</name>
    <dbReference type="NCBI Taxonomy" id="2663029"/>
    <lineage>
        <taxon>Bacteria</taxon>
        <taxon>Pseudomonadati</taxon>
        <taxon>Pseudomonadota</taxon>
        <taxon>Alphaproteobacteria</taxon>
        <taxon>Hyphomicrobiales</taxon>
        <taxon>Rhizobiaceae</taxon>
        <taxon>Endobacterium</taxon>
    </lineage>
</organism>
<sequence>MTTKLSGSLRMFMGAAIVLAVIIAGFLNRSAWLILLATPAFTALYALGKWDRWKLAWRSGGLKMILLSILVTMPIQLILVSVFFLFGLGASMLVGASTGLQVLTSADLVTAAVMFVFSVALAGFINVLEARSAGEAQVSVPAAVLSGKGQTRNADEEVELNIDPTPLTLQSFYVSPGYWKADALEDAMEGRGKPVVKKADAASEDDIAATEARLGFKLPEGLRDLYKVMDGGYVGWMYVPLKADPGPFYDDWRGAFSIDYSQLHSLKNLRTVKDLYEDFTDDPDEMPVNADKLVVLQARYQDMTLLDYSYGLEARVWLVDFDEGPKQSKDIQFPDFDSFFVELRREYPEKLTTGDRLLAYRKKPIGEYMPAQQPSEFWGSDPHVFANIAGSRKDGSEPKKKADDNLIAETQTRLGVTLPSALVALWRYRNGGALAARHFQTSKAGEPYAEAELPKQLMPMEYFTTLADLSDRITWPDDELPLREKHAGAERLVILQYRKNEALLLDYRQSETMPSLLLVNDIVKDPLADAVRIDSFDILLEGLRPWKSAS</sequence>
<accession>A0A6A8AGG4</accession>
<evidence type="ECO:0000256" key="1">
    <source>
        <dbReference type="SAM" id="Phobius"/>
    </source>
</evidence>
<evidence type="ECO:0000259" key="2">
    <source>
        <dbReference type="SMART" id="SM00860"/>
    </source>
</evidence>
<proteinExistence type="predicted"/>
<feature type="transmembrane region" description="Helical" evidence="1">
    <location>
        <begin position="32"/>
        <end position="50"/>
    </location>
</feature>
<keyword evidence="1" id="KW-0812">Transmembrane</keyword>
<gene>
    <name evidence="3" type="ORF">GAO09_28200</name>
</gene>
<comment type="caution">
    <text evidence="3">The sequence shown here is derived from an EMBL/GenBank/DDBJ whole genome shotgun (WGS) entry which is preliminary data.</text>
</comment>
<feature type="domain" description="Knr4/Smi1-like" evidence="2">
    <location>
        <begin position="201"/>
        <end position="342"/>
    </location>
</feature>
<evidence type="ECO:0000313" key="4">
    <source>
        <dbReference type="Proteomes" id="UP000435138"/>
    </source>
</evidence>
<reference evidence="3 4" key="1">
    <citation type="submission" date="2019-11" db="EMBL/GenBank/DDBJ databases">
        <title>Genome analysis of Rhizobacterium cereale a novel genus and species isolated from maize roots in North Spain.</title>
        <authorList>
            <person name="Menendez E."/>
            <person name="Flores-Felix J.D."/>
            <person name="Ramirez-Bahena M.-H."/>
            <person name="Igual J.M."/>
            <person name="Garcia-Fraile P."/>
            <person name="Peix A."/>
            <person name="Velazquez E."/>
        </authorList>
    </citation>
    <scope>NUCLEOTIDE SEQUENCE [LARGE SCALE GENOMIC DNA]</scope>
    <source>
        <strain evidence="3 4">RZME27</strain>
    </source>
</reference>
<feature type="domain" description="Knr4/Smi1-like" evidence="2">
    <location>
        <begin position="401"/>
        <end position="542"/>
    </location>
</feature>
<feature type="transmembrane region" description="Helical" evidence="1">
    <location>
        <begin position="62"/>
        <end position="88"/>
    </location>
</feature>
<feature type="transmembrane region" description="Helical" evidence="1">
    <location>
        <begin position="108"/>
        <end position="128"/>
    </location>
</feature>
<keyword evidence="1" id="KW-0472">Membrane</keyword>